<dbReference type="EMBL" id="VDFW01000007">
    <property type="protein sequence ID" value="TNC26955.1"/>
    <property type="molecule type" value="Genomic_DNA"/>
</dbReference>
<dbReference type="InterPro" id="IPR029033">
    <property type="entry name" value="His_PPase_superfam"/>
</dbReference>
<feature type="binding site" evidence="4">
    <location>
        <begin position="8"/>
        <end position="15"/>
    </location>
    <ligand>
        <name>substrate</name>
    </ligand>
</feature>
<accession>A0A5C4M280</accession>
<dbReference type="AlphaFoldDB" id="A0A5C4M280"/>
<evidence type="ECO:0000256" key="4">
    <source>
        <dbReference type="PIRSR" id="PIRSR613078-2"/>
    </source>
</evidence>
<dbReference type="GO" id="GO:0005737">
    <property type="term" value="C:cytoplasm"/>
    <property type="evidence" value="ECO:0007669"/>
    <property type="project" value="TreeGrafter"/>
</dbReference>
<evidence type="ECO:0000313" key="5">
    <source>
        <dbReference type="EMBL" id="TNC26955.1"/>
    </source>
</evidence>
<dbReference type="InterPro" id="IPR001345">
    <property type="entry name" value="PG/BPGM_mutase_AS"/>
</dbReference>
<evidence type="ECO:0000313" key="6">
    <source>
        <dbReference type="Proteomes" id="UP000305546"/>
    </source>
</evidence>
<dbReference type="InterPro" id="IPR013078">
    <property type="entry name" value="His_Pase_superF_clade-1"/>
</dbReference>
<dbReference type="PANTHER" id="PTHR48100:SF1">
    <property type="entry name" value="HISTIDINE PHOSPHATASE FAMILY PROTEIN-RELATED"/>
    <property type="match status" value="1"/>
</dbReference>
<keyword evidence="1" id="KW-0324">Glycolysis</keyword>
<sequence length="187" mass="20273">MATLHLVRHGESEWNLAGRVQGQSPEAGALTPRGLDQAAGAAALLAQRNPRAEAIFSSDLPRARQTADVIAAALGLPVREDPRLREQDLGCLEGLRLADPLGEGVVHDEIERLWREPWRRPGDGESITDLYERIHGTLKEYAGQGRELILVAHGGPVRVAMTTADPRLREPVPRVAVGNATVTTVDH</sequence>
<keyword evidence="6" id="KW-1185">Reference proteome</keyword>
<protein>
    <submittedName>
        <fullName evidence="5">Histidine phosphatase family protein</fullName>
    </submittedName>
</protein>
<comment type="caution">
    <text evidence="5">The sequence shown here is derived from an EMBL/GenBank/DDBJ whole genome shotgun (WGS) entry which is preliminary data.</text>
</comment>
<evidence type="ECO:0000256" key="1">
    <source>
        <dbReference type="ARBA" id="ARBA00023152"/>
    </source>
</evidence>
<keyword evidence="2" id="KW-0413">Isomerase</keyword>
<dbReference type="RefSeq" id="WP_139096563.1">
    <property type="nucleotide sequence ID" value="NZ_VDFW01000007.1"/>
</dbReference>
<dbReference type="SUPFAM" id="SSF53254">
    <property type="entry name" value="Phosphoglycerate mutase-like"/>
    <property type="match status" value="1"/>
</dbReference>
<evidence type="ECO:0000256" key="2">
    <source>
        <dbReference type="ARBA" id="ARBA00023235"/>
    </source>
</evidence>
<dbReference type="Pfam" id="PF00300">
    <property type="entry name" value="His_Phos_1"/>
    <property type="match status" value="1"/>
</dbReference>
<dbReference type="OrthoDB" id="9793115at2"/>
<dbReference type="Proteomes" id="UP000305546">
    <property type="component" value="Unassembled WGS sequence"/>
</dbReference>
<feature type="active site" description="Proton donor/acceptor" evidence="3">
    <location>
        <position position="86"/>
    </location>
</feature>
<feature type="binding site" evidence="4">
    <location>
        <position position="62"/>
    </location>
    <ligand>
        <name>substrate</name>
    </ligand>
</feature>
<dbReference type="PANTHER" id="PTHR48100">
    <property type="entry name" value="BROAD-SPECIFICITY PHOSPHATASE YOR283W-RELATED"/>
    <property type="match status" value="1"/>
</dbReference>
<dbReference type="PROSITE" id="PS00175">
    <property type="entry name" value="PG_MUTASE"/>
    <property type="match status" value="1"/>
</dbReference>
<name>A0A5C4M280_9PSEU</name>
<dbReference type="GO" id="GO:0016791">
    <property type="term" value="F:phosphatase activity"/>
    <property type="evidence" value="ECO:0007669"/>
    <property type="project" value="TreeGrafter"/>
</dbReference>
<reference evidence="5 6" key="1">
    <citation type="submission" date="2019-06" db="EMBL/GenBank/DDBJ databases">
        <title>Amycolatopsis alkalitolerans sp. nov., isolated from Gastrodia elata Blume.</title>
        <authorList>
            <person name="Narsing Rao M.P."/>
            <person name="Li W.J."/>
        </authorList>
    </citation>
    <scope>NUCLEOTIDE SEQUENCE [LARGE SCALE GENOMIC DNA]</scope>
    <source>
        <strain evidence="5 6">SYSUP0005</strain>
    </source>
</reference>
<gene>
    <name evidence="5" type="ORF">FG385_11015</name>
</gene>
<organism evidence="5 6">
    <name type="scientific">Amycolatopsis alkalitolerans</name>
    <dbReference type="NCBI Taxonomy" id="2547244"/>
    <lineage>
        <taxon>Bacteria</taxon>
        <taxon>Bacillati</taxon>
        <taxon>Actinomycetota</taxon>
        <taxon>Actinomycetes</taxon>
        <taxon>Pseudonocardiales</taxon>
        <taxon>Pseudonocardiaceae</taxon>
        <taxon>Amycolatopsis</taxon>
    </lineage>
</organism>
<dbReference type="InterPro" id="IPR050275">
    <property type="entry name" value="PGM_Phosphatase"/>
</dbReference>
<dbReference type="PIRSF" id="PIRSF000709">
    <property type="entry name" value="6PFK_2-Ptase"/>
    <property type="match status" value="1"/>
</dbReference>
<proteinExistence type="predicted"/>
<dbReference type="Gene3D" id="3.40.50.1240">
    <property type="entry name" value="Phosphoglycerate mutase-like"/>
    <property type="match status" value="1"/>
</dbReference>
<feature type="active site" description="Tele-phosphohistidine intermediate" evidence="3">
    <location>
        <position position="9"/>
    </location>
</feature>
<dbReference type="CDD" id="cd07067">
    <property type="entry name" value="HP_PGM_like"/>
    <property type="match status" value="1"/>
</dbReference>
<evidence type="ECO:0000256" key="3">
    <source>
        <dbReference type="PIRSR" id="PIRSR613078-1"/>
    </source>
</evidence>
<dbReference type="SMART" id="SM00855">
    <property type="entry name" value="PGAM"/>
    <property type="match status" value="1"/>
</dbReference>